<dbReference type="FunFam" id="2.160.20.10:FF:000029">
    <property type="entry name" value="Pectinesterase 4"/>
    <property type="match status" value="1"/>
</dbReference>
<protein>
    <recommendedName>
        <fullName evidence="5 13">Pectinesterase</fullName>
        <ecNumber evidence="5 13">3.1.1.11</ecNumber>
    </recommendedName>
</protein>
<dbReference type="GO" id="GO:0042545">
    <property type="term" value="P:cell wall modification"/>
    <property type="evidence" value="ECO:0007669"/>
    <property type="project" value="UniProtKB-UniRule"/>
</dbReference>
<evidence type="ECO:0000256" key="2">
    <source>
        <dbReference type="ARBA" id="ARBA00005184"/>
    </source>
</evidence>
<accession>A0AAV3NG29</accession>
<dbReference type="SMART" id="SM00856">
    <property type="entry name" value="PMEI"/>
    <property type="match status" value="1"/>
</dbReference>
<gene>
    <name evidence="16" type="ORF">LIER_00071</name>
</gene>
<evidence type="ECO:0000256" key="1">
    <source>
        <dbReference type="ARBA" id="ARBA00004191"/>
    </source>
</evidence>
<keyword evidence="10" id="KW-0961">Cell wall biogenesis/degradation</keyword>
<dbReference type="InterPro" id="IPR033131">
    <property type="entry name" value="Pectinesterase_Asp_AS"/>
</dbReference>
<dbReference type="InterPro" id="IPR035513">
    <property type="entry name" value="Invertase/methylesterase_inhib"/>
</dbReference>
<comment type="pathway">
    <text evidence="2 13">Glycan metabolism; pectin degradation; 2-dehydro-3-deoxy-D-gluconate from pectin: step 1/5.</text>
</comment>
<sequence length="589" mass="62470">MGRTGKMIGSAVSIVLVVGVVIGVVAVVQRGNNKGGGGGGGGGETTASTKTATALCQPTTHKEACAASVQSVANNPNASFQDYLSAALNATMSELNKAIETTKKVSVNKDDDPHNDQMGVDDCKEFLDDAVEQLQAAITSVGKSELHTIQDRMQEFMSWLTGVYVYQTTCVDQLDKPEYKEPVRDGMVNASQLTENAIYIFSEMQKITGSLNLNFTGLSASAKSAAESVAQRRLLDAEEGGADGYPSWVSSSDRRLLAATGGGGVQPNAVVALDGSGQFKSINAALASASTAKKGAPAGGRFVIYVKAGIYQEQVLVKKQPNVFIYGDGQGKTIITGDLNVAIKKVKTSNSATIGVDSDGFMIKSCTIRNTAGPEGHQAVALRIAGENAVVFDCAIEAFQDTLYYHRGKQFYKSCVISGTVDFIFGNGRAIIQDSMIIARKPGPGQNNMITADGGLTPNGQHGVVLQNCRIVAEKELMAAKTQFKTYLGRPWKPYALTIYMQNNIEDFITPEGYSIFTNVGEGSQNQNTAVYGEYLNTGPGANTAGRNQSVFKKWHLLSPQEANGYTVGTFLQGAAWLGATGVPYKVGM</sequence>
<dbReference type="SUPFAM" id="SSF51126">
    <property type="entry name" value="Pectin lyase-like"/>
    <property type="match status" value="1"/>
</dbReference>
<keyword evidence="9 13" id="KW-0063">Aspartyl esterase</keyword>
<dbReference type="EC" id="3.1.1.11" evidence="5 13"/>
<evidence type="ECO:0000256" key="13">
    <source>
        <dbReference type="RuleBase" id="RU000589"/>
    </source>
</evidence>
<comment type="catalytic activity">
    <reaction evidence="11 13">
        <text>[(1-&gt;4)-alpha-D-galacturonosyl methyl ester](n) + n H2O = [(1-&gt;4)-alpha-D-galacturonosyl](n) + n methanol + n H(+)</text>
        <dbReference type="Rhea" id="RHEA:22380"/>
        <dbReference type="Rhea" id="RHEA-COMP:14570"/>
        <dbReference type="Rhea" id="RHEA-COMP:14573"/>
        <dbReference type="ChEBI" id="CHEBI:15377"/>
        <dbReference type="ChEBI" id="CHEBI:15378"/>
        <dbReference type="ChEBI" id="CHEBI:17790"/>
        <dbReference type="ChEBI" id="CHEBI:140522"/>
        <dbReference type="ChEBI" id="CHEBI:140523"/>
        <dbReference type="EC" id="3.1.1.11"/>
    </reaction>
</comment>
<evidence type="ECO:0000256" key="9">
    <source>
        <dbReference type="ARBA" id="ARBA00023085"/>
    </source>
</evidence>
<dbReference type="InterPro" id="IPR011050">
    <property type="entry name" value="Pectin_lyase_fold/virulence"/>
</dbReference>
<dbReference type="InterPro" id="IPR012334">
    <property type="entry name" value="Pectin_lyas_fold"/>
</dbReference>
<evidence type="ECO:0000256" key="11">
    <source>
        <dbReference type="ARBA" id="ARBA00047928"/>
    </source>
</evidence>
<evidence type="ECO:0000313" key="17">
    <source>
        <dbReference type="Proteomes" id="UP001454036"/>
    </source>
</evidence>
<reference evidence="16 17" key="1">
    <citation type="submission" date="2024-01" db="EMBL/GenBank/DDBJ databases">
        <title>The complete chloroplast genome sequence of Lithospermum erythrorhizon: insights into the phylogenetic relationship among Boraginaceae species and the maternal lineages of purple gromwells.</title>
        <authorList>
            <person name="Okada T."/>
            <person name="Watanabe K."/>
        </authorList>
    </citation>
    <scope>NUCLEOTIDE SEQUENCE [LARGE SCALE GENOMIC DNA]</scope>
</reference>
<dbReference type="EMBL" id="BAABME010000004">
    <property type="protein sequence ID" value="GAA0138299.1"/>
    <property type="molecule type" value="Genomic_DNA"/>
</dbReference>
<evidence type="ECO:0000256" key="7">
    <source>
        <dbReference type="ARBA" id="ARBA00022525"/>
    </source>
</evidence>
<organism evidence="16 17">
    <name type="scientific">Lithospermum erythrorhizon</name>
    <name type="common">Purple gromwell</name>
    <name type="synonym">Lithospermum officinale var. erythrorhizon</name>
    <dbReference type="NCBI Taxonomy" id="34254"/>
    <lineage>
        <taxon>Eukaryota</taxon>
        <taxon>Viridiplantae</taxon>
        <taxon>Streptophyta</taxon>
        <taxon>Embryophyta</taxon>
        <taxon>Tracheophyta</taxon>
        <taxon>Spermatophyta</taxon>
        <taxon>Magnoliopsida</taxon>
        <taxon>eudicotyledons</taxon>
        <taxon>Gunneridae</taxon>
        <taxon>Pentapetalae</taxon>
        <taxon>asterids</taxon>
        <taxon>lamiids</taxon>
        <taxon>Boraginales</taxon>
        <taxon>Boraginaceae</taxon>
        <taxon>Boraginoideae</taxon>
        <taxon>Lithospermeae</taxon>
        <taxon>Lithospermum</taxon>
    </lineage>
</organism>
<evidence type="ECO:0000256" key="12">
    <source>
        <dbReference type="PROSITE-ProRule" id="PRU10040"/>
    </source>
</evidence>
<dbReference type="CDD" id="cd15798">
    <property type="entry name" value="PMEI-like_3"/>
    <property type="match status" value="1"/>
</dbReference>
<dbReference type="NCBIfam" id="TIGR01614">
    <property type="entry name" value="PME_inhib"/>
    <property type="match status" value="1"/>
</dbReference>
<evidence type="ECO:0000256" key="8">
    <source>
        <dbReference type="ARBA" id="ARBA00022801"/>
    </source>
</evidence>
<dbReference type="Pfam" id="PF04043">
    <property type="entry name" value="PMEI"/>
    <property type="match status" value="1"/>
</dbReference>
<evidence type="ECO:0000256" key="10">
    <source>
        <dbReference type="ARBA" id="ARBA00023316"/>
    </source>
</evidence>
<keyword evidence="14" id="KW-0812">Transmembrane</keyword>
<dbReference type="Gene3D" id="1.20.140.40">
    <property type="entry name" value="Invertase/pectin methylesterase inhibitor family protein"/>
    <property type="match status" value="1"/>
</dbReference>
<evidence type="ECO:0000256" key="4">
    <source>
        <dbReference type="ARBA" id="ARBA00007786"/>
    </source>
</evidence>
<comment type="subcellular location">
    <subcellularLocation>
        <location evidence="1">Secreted</location>
        <location evidence="1">Cell wall</location>
    </subcellularLocation>
</comment>
<keyword evidence="8 13" id="KW-0378">Hydrolase</keyword>
<dbReference type="PANTHER" id="PTHR31707">
    <property type="entry name" value="PECTINESTERASE"/>
    <property type="match status" value="1"/>
</dbReference>
<dbReference type="InterPro" id="IPR006501">
    <property type="entry name" value="Pectinesterase_inhib_dom"/>
</dbReference>
<keyword evidence="14" id="KW-1133">Transmembrane helix</keyword>
<feature type="active site" evidence="12">
    <location>
        <position position="422"/>
    </location>
</feature>
<keyword evidence="14" id="KW-0472">Membrane</keyword>
<dbReference type="InterPro" id="IPR000070">
    <property type="entry name" value="Pectinesterase_cat"/>
</dbReference>
<feature type="domain" description="Pectinesterase inhibitor" evidence="15">
    <location>
        <begin position="47"/>
        <end position="200"/>
    </location>
</feature>
<comment type="caution">
    <text evidence="16">The sequence shown here is derived from an EMBL/GenBank/DDBJ whole genome shotgun (WGS) entry which is preliminary data.</text>
</comment>
<dbReference type="Pfam" id="PF01095">
    <property type="entry name" value="Pectinesterase"/>
    <property type="match status" value="1"/>
</dbReference>
<comment type="similarity">
    <text evidence="4">In the C-terminal section; belongs to the pectinesterase family.</text>
</comment>
<keyword evidence="17" id="KW-1185">Reference proteome</keyword>
<comment type="similarity">
    <text evidence="3">In the N-terminal section; belongs to the PMEI family.</text>
</comment>
<name>A0AAV3NG29_LITER</name>
<evidence type="ECO:0000256" key="14">
    <source>
        <dbReference type="SAM" id="Phobius"/>
    </source>
</evidence>
<evidence type="ECO:0000256" key="6">
    <source>
        <dbReference type="ARBA" id="ARBA00022512"/>
    </source>
</evidence>
<dbReference type="GO" id="GO:0030599">
    <property type="term" value="F:pectinesterase activity"/>
    <property type="evidence" value="ECO:0007669"/>
    <property type="project" value="UniProtKB-UniRule"/>
</dbReference>
<dbReference type="GO" id="GO:0045490">
    <property type="term" value="P:pectin catabolic process"/>
    <property type="evidence" value="ECO:0007669"/>
    <property type="project" value="UniProtKB-UniRule"/>
</dbReference>
<keyword evidence="7" id="KW-0964">Secreted</keyword>
<evidence type="ECO:0000313" key="16">
    <source>
        <dbReference type="EMBL" id="GAA0138299.1"/>
    </source>
</evidence>
<proteinExistence type="inferred from homology"/>
<dbReference type="PROSITE" id="PS00503">
    <property type="entry name" value="PECTINESTERASE_2"/>
    <property type="match status" value="1"/>
</dbReference>
<keyword evidence="6" id="KW-0134">Cell wall</keyword>
<dbReference type="GO" id="GO:0004857">
    <property type="term" value="F:enzyme inhibitor activity"/>
    <property type="evidence" value="ECO:0007669"/>
    <property type="project" value="InterPro"/>
</dbReference>
<evidence type="ECO:0000256" key="5">
    <source>
        <dbReference type="ARBA" id="ARBA00013229"/>
    </source>
</evidence>
<evidence type="ECO:0000259" key="15">
    <source>
        <dbReference type="SMART" id="SM00856"/>
    </source>
</evidence>
<dbReference type="SUPFAM" id="SSF101148">
    <property type="entry name" value="Plant invertase/pectin methylesterase inhibitor"/>
    <property type="match status" value="1"/>
</dbReference>
<feature type="transmembrane region" description="Helical" evidence="14">
    <location>
        <begin position="7"/>
        <end position="28"/>
    </location>
</feature>
<dbReference type="Gene3D" id="2.160.20.10">
    <property type="entry name" value="Single-stranded right-handed beta-helix, Pectin lyase-like"/>
    <property type="match status" value="1"/>
</dbReference>
<dbReference type="AlphaFoldDB" id="A0AAV3NG29"/>
<dbReference type="Proteomes" id="UP001454036">
    <property type="component" value="Unassembled WGS sequence"/>
</dbReference>
<evidence type="ECO:0000256" key="3">
    <source>
        <dbReference type="ARBA" id="ARBA00006027"/>
    </source>
</evidence>